<evidence type="ECO:0000313" key="1">
    <source>
        <dbReference type="EMBL" id="AGS81999.1"/>
    </source>
</evidence>
<reference evidence="1 2" key="1">
    <citation type="journal article" date="2014" name="Genome Announc.">
        <title>Complete Genome Sequence of the Novel Giant Pseudomonas Phage PaBG.</title>
        <authorList>
            <person name="Sykilinda N.N."/>
            <person name="Bondar A.A."/>
            <person name="Gorshkova A.S."/>
            <person name="Kurochkina L.P."/>
            <person name="Kulikov E.E."/>
            <person name="Shneider M.M."/>
            <person name="Kadykov V.A."/>
            <person name="Solovjeva N.V."/>
            <person name="Kabilov M.R."/>
            <person name="Mesyanzhinov V.V."/>
            <person name="Vlassov V.V."/>
            <person name="Drukker V.V."/>
            <person name="Miroshnikov K.A."/>
        </authorList>
    </citation>
    <scope>NUCLEOTIDE SEQUENCE [LARGE SCALE GENOMIC DNA]</scope>
</reference>
<dbReference type="OrthoDB" id="37862at10239"/>
<keyword evidence="2" id="KW-1185">Reference proteome</keyword>
<organism evidence="1 2">
    <name type="scientific">Pseudomonas phage PaBG</name>
    <dbReference type="NCBI Taxonomy" id="1335230"/>
    <lineage>
        <taxon>Viruses</taxon>
        <taxon>Duplodnaviria</taxon>
        <taxon>Heunggongvirae</taxon>
        <taxon>Uroviricota</taxon>
        <taxon>Caudoviricetes</taxon>
        <taxon>Baikalvirus</taxon>
        <taxon>Baikalvirus PaBG</taxon>
    </lineage>
</organism>
<sequence>MIDSYIAELERNENPELPRSLVDLWKSTTLLNNLIEGTKQGNTIKMSQLRLALTSIITDVQDAEQQLKGYRANEETRELVPVGINKLLTRTLRVTTELANNTIFADRDDRLSTRELVQSYMDSFPYDDIKSALDAHIAQVRSHRTSKKMGTDADADKAIANLAASYGKFYTKLPNSTKGLPFLAFQMPVTPLFKDLGAQIDPSKLERAGFKVTRVGDGYLVLEQQYIFAFDHKKLGIDSGVRKVKGGFKIAKRSGPKREIAATEANDKIIELLEQVNSRSHTRYALASTKFVPNPRNPNLWLAWIVDERQRKALDLTLRTVEVDWGLPFSLNEDE</sequence>
<evidence type="ECO:0000313" key="2">
    <source>
        <dbReference type="Proteomes" id="UP000015545"/>
    </source>
</evidence>
<proteinExistence type="predicted"/>
<dbReference type="RefSeq" id="YP_008433446.1">
    <property type="nucleotide sequence ID" value="NC_022096.1"/>
</dbReference>
<dbReference type="Proteomes" id="UP000015545">
    <property type="component" value="Segment"/>
</dbReference>
<dbReference type="EMBL" id="KF147891">
    <property type="protein sequence ID" value="AGS81999.1"/>
    <property type="molecule type" value="Genomic_DNA"/>
</dbReference>
<name>S5VM94_9CAUD</name>
<accession>S5VM94</accession>
<protein>
    <submittedName>
        <fullName evidence="1">Uncharacterized protein</fullName>
    </submittedName>
</protein>
<dbReference type="GeneID" id="16574801"/>
<dbReference type="KEGG" id="vg:16574801"/>
<gene>
    <name evidence="1" type="ORF">PaBG_00115</name>
</gene>